<dbReference type="EMBL" id="JACHXS010000005">
    <property type="protein sequence ID" value="MBB3222055.1"/>
    <property type="molecule type" value="Genomic_DNA"/>
</dbReference>
<protein>
    <submittedName>
        <fullName evidence="1">Uncharacterized protein</fullName>
    </submittedName>
</protein>
<dbReference type="AlphaFoldDB" id="A0A7W5HB37"/>
<comment type="caution">
    <text evidence="1">The sequence shown here is derived from an EMBL/GenBank/DDBJ whole genome shotgun (WGS) entry which is preliminary data.</text>
</comment>
<sequence>MYFACLVRLSALAHHIPDMASVYKVFTLGHPGVFKQMQDRLR</sequence>
<organism evidence="1 2">
    <name type="scientific">Pseudoduganella umbonata</name>
    <dbReference type="NCBI Taxonomy" id="864828"/>
    <lineage>
        <taxon>Bacteria</taxon>
        <taxon>Pseudomonadati</taxon>
        <taxon>Pseudomonadota</taxon>
        <taxon>Betaproteobacteria</taxon>
        <taxon>Burkholderiales</taxon>
        <taxon>Oxalobacteraceae</taxon>
        <taxon>Telluria group</taxon>
        <taxon>Pseudoduganella</taxon>
    </lineage>
</organism>
<proteinExistence type="predicted"/>
<dbReference type="Proteomes" id="UP000584325">
    <property type="component" value="Unassembled WGS sequence"/>
</dbReference>
<accession>A0A7W5HB37</accession>
<name>A0A7W5HB37_9BURK</name>
<evidence type="ECO:0000313" key="1">
    <source>
        <dbReference type="EMBL" id="MBB3222055.1"/>
    </source>
</evidence>
<reference evidence="1 2" key="1">
    <citation type="submission" date="2020-08" db="EMBL/GenBank/DDBJ databases">
        <title>Genomic Encyclopedia of Type Strains, Phase III (KMG-III): the genomes of soil and plant-associated and newly described type strains.</title>
        <authorList>
            <person name="Whitman W."/>
        </authorList>
    </citation>
    <scope>NUCLEOTIDE SEQUENCE [LARGE SCALE GENOMIC DNA]</scope>
    <source>
        <strain evidence="1 2">CECT 7753</strain>
    </source>
</reference>
<evidence type="ECO:0000313" key="2">
    <source>
        <dbReference type="Proteomes" id="UP000584325"/>
    </source>
</evidence>
<gene>
    <name evidence="1" type="ORF">FHS02_002874</name>
</gene>